<accession>A0A919VXE4</accession>
<reference evidence="2" key="1">
    <citation type="submission" date="2021-03" db="EMBL/GenBank/DDBJ databases">
        <title>Whole genome shotgun sequence of Actinoplanes consettensis NBRC 14913.</title>
        <authorList>
            <person name="Komaki H."/>
            <person name="Tamura T."/>
        </authorList>
    </citation>
    <scope>NUCLEOTIDE SEQUENCE</scope>
    <source>
        <strain evidence="2">NBRC 14913</strain>
    </source>
</reference>
<evidence type="ECO:0000256" key="1">
    <source>
        <dbReference type="SAM" id="Phobius"/>
    </source>
</evidence>
<dbReference type="Proteomes" id="UP000680865">
    <property type="component" value="Unassembled WGS sequence"/>
</dbReference>
<keyword evidence="1" id="KW-1133">Transmembrane helix</keyword>
<evidence type="ECO:0000313" key="3">
    <source>
        <dbReference type="Proteomes" id="UP000680865"/>
    </source>
</evidence>
<name>A0A919VXE4_9ACTN</name>
<dbReference type="AlphaFoldDB" id="A0A919VXE4"/>
<evidence type="ECO:0000313" key="2">
    <source>
        <dbReference type="EMBL" id="GIM78460.1"/>
    </source>
</evidence>
<keyword evidence="1" id="KW-0472">Membrane</keyword>
<feature type="transmembrane region" description="Helical" evidence="1">
    <location>
        <begin position="61"/>
        <end position="80"/>
    </location>
</feature>
<feature type="transmembrane region" description="Helical" evidence="1">
    <location>
        <begin position="6"/>
        <end position="23"/>
    </location>
</feature>
<sequence>MVFQYWHVGVVAAVIAVVVWGMLAARRGTLIGLAAALVIISGWLLYTLVLDEPFLDHDGETAVMIGTPAAVGIVFGLLAVRNPWARRRA</sequence>
<comment type="caution">
    <text evidence="2">The sequence shown here is derived from an EMBL/GenBank/DDBJ whole genome shotgun (WGS) entry which is preliminary data.</text>
</comment>
<dbReference type="EMBL" id="BOQP01000034">
    <property type="protein sequence ID" value="GIM78460.1"/>
    <property type="molecule type" value="Genomic_DNA"/>
</dbReference>
<keyword evidence="3" id="KW-1185">Reference proteome</keyword>
<organism evidence="2 3">
    <name type="scientific">Winogradskya consettensis</name>
    <dbReference type="NCBI Taxonomy" id="113560"/>
    <lineage>
        <taxon>Bacteria</taxon>
        <taxon>Bacillati</taxon>
        <taxon>Actinomycetota</taxon>
        <taxon>Actinomycetes</taxon>
        <taxon>Micromonosporales</taxon>
        <taxon>Micromonosporaceae</taxon>
        <taxon>Winogradskya</taxon>
    </lineage>
</organism>
<dbReference type="RefSeq" id="WP_213000582.1">
    <property type="nucleotide sequence ID" value="NZ_BAAATW010000001.1"/>
</dbReference>
<proteinExistence type="predicted"/>
<keyword evidence="1" id="KW-0812">Transmembrane</keyword>
<protein>
    <submittedName>
        <fullName evidence="2">Uncharacterized protein</fullName>
    </submittedName>
</protein>
<gene>
    <name evidence="2" type="ORF">Aco04nite_60560</name>
</gene>
<feature type="transmembrane region" description="Helical" evidence="1">
    <location>
        <begin position="30"/>
        <end position="49"/>
    </location>
</feature>